<dbReference type="GO" id="GO:0006508">
    <property type="term" value="P:proteolysis"/>
    <property type="evidence" value="ECO:0007669"/>
    <property type="project" value="UniProtKB-KW"/>
</dbReference>
<evidence type="ECO:0000313" key="9">
    <source>
        <dbReference type="EMBL" id="CCV03304.1"/>
    </source>
</evidence>
<dbReference type="EMBL" id="CAUM01000006">
    <property type="protein sequence ID" value="CCV03304.1"/>
    <property type="molecule type" value="Genomic_DNA"/>
</dbReference>
<dbReference type="AlphaFoldDB" id="M5EF55"/>
<comment type="similarity">
    <text evidence="1 8">Belongs to the SOS response-associated peptidase family.</text>
</comment>
<evidence type="ECO:0000256" key="6">
    <source>
        <dbReference type="ARBA" id="ARBA00023125"/>
    </source>
</evidence>
<dbReference type="SUPFAM" id="SSF143081">
    <property type="entry name" value="BB1717-like"/>
    <property type="match status" value="1"/>
</dbReference>
<keyword evidence="3" id="KW-0227">DNA damage</keyword>
<evidence type="ECO:0000256" key="3">
    <source>
        <dbReference type="ARBA" id="ARBA00022763"/>
    </source>
</evidence>
<keyword evidence="5" id="KW-0190">Covalent protein-DNA linkage</keyword>
<dbReference type="GO" id="GO:0016829">
    <property type="term" value="F:lyase activity"/>
    <property type="evidence" value="ECO:0007669"/>
    <property type="project" value="UniProtKB-KW"/>
</dbReference>
<dbReference type="RefSeq" id="WP_008872296.1">
    <property type="nucleotide sequence ID" value="NZ_CAUM01000006.1"/>
</dbReference>
<evidence type="ECO:0000256" key="7">
    <source>
        <dbReference type="ARBA" id="ARBA00023239"/>
    </source>
</evidence>
<dbReference type="GO" id="GO:0008233">
    <property type="term" value="F:peptidase activity"/>
    <property type="evidence" value="ECO:0007669"/>
    <property type="project" value="UniProtKB-KW"/>
</dbReference>
<dbReference type="Proteomes" id="UP000012062">
    <property type="component" value="Unassembled WGS sequence"/>
</dbReference>
<reference evidence="9 10" key="1">
    <citation type="submission" date="2013-02" db="EMBL/GenBank/DDBJ databases">
        <authorList>
            <person name="Genoscope - CEA"/>
        </authorList>
    </citation>
    <scope>NUCLEOTIDE SEQUENCE [LARGE SCALE GENOMIC DNA]</scope>
    <source>
        <strain evidence="9 10">STM 2683</strain>
    </source>
</reference>
<evidence type="ECO:0000256" key="2">
    <source>
        <dbReference type="ARBA" id="ARBA00022670"/>
    </source>
</evidence>
<dbReference type="GO" id="GO:0003697">
    <property type="term" value="F:single-stranded DNA binding"/>
    <property type="evidence" value="ECO:0007669"/>
    <property type="project" value="InterPro"/>
</dbReference>
<keyword evidence="2 8" id="KW-0645">Protease</keyword>
<evidence type="ECO:0000256" key="4">
    <source>
        <dbReference type="ARBA" id="ARBA00022801"/>
    </source>
</evidence>
<dbReference type="eggNOG" id="COG2135">
    <property type="taxonomic scope" value="Bacteria"/>
</dbReference>
<dbReference type="PANTHER" id="PTHR13604">
    <property type="entry name" value="DC12-RELATED"/>
    <property type="match status" value="1"/>
</dbReference>
<keyword evidence="6" id="KW-0238">DNA-binding</keyword>
<proteinExistence type="inferred from homology"/>
<sequence length="238" mass="27088">MCNLYNITTSQEAIRQWTRALRDILGNLEPSIDIYPNRPPGPVVRNALDGERELANLLWGMPTEPDQVKGKADYGRTNIRHPNYAHWQQYLGVEHRCVVPVTSFAEPSPVEKEKDPETGVQRNYWFALNEDRPLFFFAGLWTPWHGVRKVKDGPGDHEVYGFLTTAPNALIKPIHEKAMPVILRTQEETETWLTAPWSEAKRLQRTAPDDALVIVEKPATQIKFPQQVPTAPAQGSLF</sequence>
<evidence type="ECO:0000256" key="8">
    <source>
        <dbReference type="RuleBase" id="RU364100"/>
    </source>
</evidence>
<organism evidence="9 10">
    <name type="scientific">Mesorhizobium metallidurans STM 2683</name>
    <dbReference type="NCBI Taxonomy" id="1297569"/>
    <lineage>
        <taxon>Bacteria</taxon>
        <taxon>Pseudomonadati</taxon>
        <taxon>Pseudomonadota</taxon>
        <taxon>Alphaproteobacteria</taxon>
        <taxon>Hyphomicrobiales</taxon>
        <taxon>Phyllobacteriaceae</taxon>
        <taxon>Mesorhizobium</taxon>
    </lineage>
</organism>
<evidence type="ECO:0000256" key="5">
    <source>
        <dbReference type="ARBA" id="ARBA00023124"/>
    </source>
</evidence>
<evidence type="ECO:0000313" key="10">
    <source>
        <dbReference type="Proteomes" id="UP000012062"/>
    </source>
</evidence>
<dbReference type="InterPro" id="IPR003738">
    <property type="entry name" value="SRAP"/>
</dbReference>
<gene>
    <name evidence="9" type="ORF">MESS2_1030161</name>
</gene>
<name>M5EF55_9HYPH</name>
<dbReference type="Gene3D" id="3.90.1680.20">
    <property type="match status" value="2"/>
</dbReference>
<dbReference type="OrthoDB" id="9782620at2"/>
<evidence type="ECO:0000256" key="1">
    <source>
        <dbReference type="ARBA" id="ARBA00008136"/>
    </source>
</evidence>
<dbReference type="GO" id="GO:0106300">
    <property type="term" value="P:protein-DNA covalent cross-linking repair"/>
    <property type="evidence" value="ECO:0007669"/>
    <property type="project" value="InterPro"/>
</dbReference>
<dbReference type="Pfam" id="PF02586">
    <property type="entry name" value="SRAP"/>
    <property type="match status" value="1"/>
</dbReference>
<dbReference type="PANTHER" id="PTHR13604:SF0">
    <property type="entry name" value="ABASIC SITE PROCESSING PROTEIN HMCES"/>
    <property type="match status" value="1"/>
</dbReference>
<accession>M5EF55</accession>
<keyword evidence="7" id="KW-0456">Lyase</keyword>
<dbReference type="InterPro" id="IPR036590">
    <property type="entry name" value="SRAP-like"/>
</dbReference>
<dbReference type="EC" id="3.4.-.-" evidence="8"/>
<dbReference type="STRING" id="1297569.MESS2_1030161"/>
<keyword evidence="10" id="KW-1185">Reference proteome</keyword>
<keyword evidence="4 8" id="KW-0378">Hydrolase</keyword>
<protein>
    <recommendedName>
        <fullName evidence="8">Abasic site processing protein</fullName>
        <ecNumber evidence="8">3.4.-.-</ecNumber>
    </recommendedName>
</protein>
<comment type="caution">
    <text evidence="9">The sequence shown here is derived from an EMBL/GenBank/DDBJ whole genome shotgun (WGS) entry which is preliminary data.</text>
</comment>